<dbReference type="Proteomes" id="UP000036987">
    <property type="component" value="Unassembled WGS sequence"/>
</dbReference>
<dbReference type="SMART" id="SM00367">
    <property type="entry name" value="LRR_CC"/>
    <property type="match status" value="8"/>
</dbReference>
<dbReference type="PANTHER" id="PTHR13318:SF258">
    <property type="entry name" value="F-BOX PROTEIN SKP2A"/>
    <property type="match status" value="1"/>
</dbReference>
<evidence type="ECO:0000313" key="2">
    <source>
        <dbReference type="EMBL" id="KMZ60108.1"/>
    </source>
</evidence>
<dbReference type="GO" id="GO:0019005">
    <property type="term" value="C:SCF ubiquitin ligase complex"/>
    <property type="evidence" value="ECO:0000318"/>
    <property type="project" value="GO_Central"/>
</dbReference>
<proteinExistence type="predicted"/>
<dbReference type="SUPFAM" id="SSF81383">
    <property type="entry name" value="F-box domain"/>
    <property type="match status" value="1"/>
</dbReference>
<dbReference type="SUPFAM" id="SSF52047">
    <property type="entry name" value="RNI-like"/>
    <property type="match status" value="1"/>
</dbReference>
<dbReference type="STRING" id="29655.A0A0K9NU27"/>
<name>A0A0K9NU27_ZOSMR</name>
<accession>A0A0K9NU27</accession>
<dbReference type="InterPro" id="IPR036047">
    <property type="entry name" value="F-box-like_dom_sf"/>
</dbReference>
<dbReference type="Pfam" id="PF25372">
    <property type="entry name" value="DUF7885"/>
    <property type="match status" value="1"/>
</dbReference>
<dbReference type="InterPro" id="IPR001611">
    <property type="entry name" value="Leu-rich_rpt"/>
</dbReference>
<dbReference type="EMBL" id="LFYR01001640">
    <property type="protein sequence ID" value="KMZ60108.1"/>
    <property type="molecule type" value="Genomic_DNA"/>
</dbReference>
<protein>
    <submittedName>
        <fullName evidence="2">F-box protein SKP2A</fullName>
    </submittedName>
</protein>
<keyword evidence="3" id="KW-1185">Reference proteome</keyword>
<dbReference type="PANTHER" id="PTHR13318">
    <property type="entry name" value="PARTNER OF PAIRED, ISOFORM B-RELATED"/>
    <property type="match status" value="1"/>
</dbReference>
<dbReference type="GO" id="GO:0031146">
    <property type="term" value="P:SCF-dependent proteasomal ubiquitin-dependent protein catabolic process"/>
    <property type="evidence" value="ECO:0000318"/>
    <property type="project" value="GO_Central"/>
</dbReference>
<evidence type="ECO:0000259" key="1">
    <source>
        <dbReference type="Pfam" id="PF25372"/>
    </source>
</evidence>
<dbReference type="InterPro" id="IPR006553">
    <property type="entry name" value="Leu-rich_rpt_Cys-con_subtyp"/>
</dbReference>
<dbReference type="OMA" id="KHEMWAS"/>
<comment type="caution">
    <text evidence="2">The sequence shown here is derived from an EMBL/GenBank/DDBJ whole genome shotgun (WGS) entry which is preliminary data.</text>
</comment>
<evidence type="ECO:0000313" key="3">
    <source>
        <dbReference type="Proteomes" id="UP000036987"/>
    </source>
</evidence>
<feature type="domain" description="F-box/LRR-repeat protein 15-like leucin rich repeat" evidence="1">
    <location>
        <begin position="69"/>
        <end position="243"/>
    </location>
</feature>
<reference evidence="3" key="1">
    <citation type="journal article" date="2016" name="Nature">
        <title>The genome of the seagrass Zostera marina reveals angiosperm adaptation to the sea.</title>
        <authorList>
            <person name="Olsen J.L."/>
            <person name="Rouze P."/>
            <person name="Verhelst B."/>
            <person name="Lin Y.-C."/>
            <person name="Bayer T."/>
            <person name="Collen J."/>
            <person name="Dattolo E."/>
            <person name="De Paoli E."/>
            <person name="Dittami S."/>
            <person name="Maumus F."/>
            <person name="Michel G."/>
            <person name="Kersting A."/>
            <person name="Lauritano C."/>
            <person name="Lohaus R."/>
            <person name="Toepel M."/>
            <person name="Tonon T."/>
            <person name="Vanneste K."/>
            <person name="Amirebrahimi M."/>
            <person name="Brakel J."/>
            <person name="Bostroem C."/>
            <person name="Chovatia M."/>
            <person name="Grimwood J."/>
            <person name="Jenkins J.W."/>
            <person name="Jueterbock A."/>
            <person name="Mraz A."/>
            <person name="Stam W.T."/>
            <person name="Tice H."/>
            <person name="Bornberg-Bauer E."/>
            <person name="Green P.J."/>
            <person name="Pearson G.A."/>
            <person name="Procaccini G."/>
            <person name="Duarte C.M."/>
            <person name="Schmutz J."/>
            <person name="Reusch T.B.H."/>
            <person name="Van de Peer Y."/>
        </authorList>
    </citation>
    <scope>NUCLEOTIDE SEQUENCE [LARGE SCALE GENOMIC DNA]</scope>
    <source>
        <strain evidence="3">cv. Finnish</strain>
    </source>
</reference>
<dbReference type="AlphaFoldDB" id="A0A0K9NU27"/>
<dbReference type="Gene3D" id="3.80.10.10">
    <property type="entry name" value="Ribonuclease Inhibitor"/>
    <property type="match status" value="1"/>
</dbReference>
<dbReference type="InterPro" id="IPR057207">
    <property type="entry name" value="FBXL15_LRR"/>
</dbReference>
<dbReference type="Pfam" id="PF13516">
    <property type="entry name" value="LRR_6"/>
    <property type="match status" value="1"/>
</dbReference>
<gene>
    <name evidence="2" type="ORF">ZOSMA_60G00520</name>
</gene>
<sequence>MVPERSETDNLDLSFQTLMVDDESIAEGLYVDCNWKDLPADILLHITSLVDHYTIIEASSVCTGWRDVICNGITHLSLSRCKENMNDLALSIAPKFTKLQSLTLRQSKSQLEDNAIEAIAYYCHDLTELDLSGSYKINDWSLFELSSGCPDLTKLNLSGCSKLTENGLRSLSSFKHLKWLNLCGCVSATTDTALDIISRGCHKLQFLNLGWCESVSDAGVINLTMGCQDLRSLDLCGCVLITDESVTTLAHRCPHLKSLGLYYCQNITDDAMYSLAFRDRQRVNKPGEGLVNLNISQCTALTPDAVQAVCNSYPELHTCPSRHSLIMSGCLSLTSVHCACGFQTHQTQINNHHLY</sequence>
<organism evidence="2 3">
    <name type="scientific">Zostera marina</name>
    <name type="common">Eelgrass</name>
    <dbReference type="NCBI Taxonomy" id="29655"/>
    <lineage>
        <taxon>Eukaryota</taxon>
        <taxon>Viridiplantae</taxon>
        <taxon>Streptophyta</taxon>
        <taxon>Embryophyta</taxon>
        <taxon>Tracheophyta</taxon>
        <taxon>Spermatophyta</taxon>
        <taxon>Magnoliopsida</taxon>
        <taxon>Liliopsida</taxon>
        <taxon>Zosteraceae</taxon>
        <taxon>Zostera</taxon>
    </lineage>
</organism>
<dbReference type="OrthoDB" id="423607at2759"/>
<dbReference type="InterPro" id="IPR032675">
    <property type="entry name" value="LRR_dom_sf"/>
</dbReference>
<dbReference type="Gene3D" id="1.20.1280.50">
    <property type="match status" value="1"/>
</dbReference>